<proteinExistence type="predicted"/>
<keyword evidence="4" id="KW-1185">Reference proteome</keyword>
<organism evidence="3 4">
    <name type="scientific">Streptomyces chengmaiensis</name>
    <dbReference type="NCBI Taxonomy" id="3040919"/>
    <lineage>
        <taxon>Bacteria</taxon>
        <taxon>Bacillati</taxon>
        <taxon>Actinomycetota</taxon>
        <taxon>Actinomycetes</taxon>
        <taxon>Kitasatosporales</taxon>
        <taxon>Streptomycetaceae</taxon>
        <taxon>Streptomyces</taxon>
    </lineage>
</organism>
<evidence type="ECO:0000256" key="1">
    <source>
        <dbReference type="SAM" id="MobiDB-lite"/>
    </source>
</evidence>
<gene>
    <name evidence="3" type="ORF">QCN29_29560</name>
</gene>
<evidence type="ECO:0000313" key="4">
    <source>
        <dbReference type="Proteomes" id="UP001223144"/>
    </source>
</evidence>
<sequence length="138" mass="13910">MPMSRLLWWGGLATAASGAVLCVIGWYGASGERYAEQQIPYLASSTIPGAALLVAAAVLTVGAALLARAGPGSPAAAEKPEPALDASAAKPSSDEPPVCVPGGTLAHRPDCPLVTGKEQAVPAGDRKLDPCPVCEPRI</sequence>
<evidence type="ECO:0000256" key="2">
    <source>
        <dbReference type="SAM" id="Phobius"/>
    </source>
</evidence>
<comment type="caution">
    <text evidence="3">The sequence shown here is derived from an EMBL/GenBank/DDBJ whole genome shotgun (WGS) entry which is preliminary data.</text>
</comment>
<keyword evidence="2" id="KW-0472">Membrane</keyword>
<dbReference type="EMBL" id="JARWBG010000050">
    <property type="protein sequence ID" value="MDH2392856.1"/>
    <property type="molecule type" value="Genomic_DNA"/>
</dbReference>
<name>A0ABT6HVW1_9ACTN</name>
<protein>
    <recommendedName>
        <fullName evidence="5">Secreted protein</fullName>
    </recommendedName>
</protein>
<feature type="transmembrane region" description="Helical" evidence="2">
    <location>
        <begin position="46"/>
        <end position="67"/>
    </location>
</feature>
<evidence type="ECO:0000313" key="3">
    <source>
        <dbReference type="EMBL" id="MDH2392856.1"/>
    </source>
</evidence>
<accession>A0ABT6HVW1</accession>
<keyword evidence="2" id="KW-1133">Transmembrane helix</keyword>
<dbReference type="Proteomes" id="UP001223144">
    <property type="component" value="Unassembled WGS sequence"/>
</dbReference>
<dbReference type="RefSeq" id="WP_279932026.1">
    <property type="nucleotide sequence ID" value="NZ_JARWBG010000050.1"/>
</dbReference>
<feature type="region of interest" description="Disordered" evidence="1">
    <location>
        <begin position="70"/>
        <end position="126"/>
    </location>
</feature>
<reference evidence="3 4" key="1">
    <citation type="submission" date="2023-04" db="EMBL/GenBank/DDBJ databases">
        <title>Streptomyces chengmaiensis sp. nov. isolated from the stem of mangrove plant in Hainan.</title>
        <authorList>
            <person name="Huang X."/>
            <person name="Zhou S."/>
            <person name="Chu X."/>
            <person name="Xie Y."/>
            <person name="Lin Y."/>
        </authorList>
    </citation>
    <scope>NUCLEOTIDE SEQUENCE [LARGE SCALE GENOMIC DNA]</scope>
    <source>
        <strain evidence="3 4">HNM0663</strain>
    </source>
</reference>
<keyword evidence="2" id="KW-0812">Transmembrane</keyword>
<evidence type="ECO:0008006" key="5">
    <source>
        <dbReference type="Google" id="ProtNLM"/>
    </source>
</evidence>